<accession>A0A7W8YCQ9</accession>
<proteinExistence type="predicted"/>
<gene>
    <name evidence="1" type="ORF">BKA12_002194</name>
</gene>
<name>A0A7W8YCQ9_9MICC</name>
<reference evidence="1 2" key="1">
    <citation type="submission" date="2020-08" db="EMBL/GenBank/DDBJ databases">
        <title>Sequencing the genomes of 1000 actinobacteria strains.</title>
        <authorList>
            <person name="Klenk H.-P."/>
        </authorList>
    </citation>
    <scope>NUCLEOTIDE SEQUENCE [LARGE SCALE GENOMIC DNA]</scope>
    <source>
        <strain evidence="1 2">DSM 23694</strain>
    </source>
</reference>
<comment type="caution">
    <text evidence="1">The sequence shown here is derived from an EMBL/GenBank/DDBJ whole genome shotgun (WGS) entry which is preliminary data.</text>
</comment>
<dbReference type="Pfam" id="PF08002">
    <property type="entry name" value="DUF1697"/>
    <property type="match status" value="1"/>
</dbReference>
<dbReference type="AlphaFoldDB" id="A0A7W8YCQ9"/>
<evidence type="ECO:0000313" key="1">
    <source>
        <dbReference type="EMBL" id="MBB5599114.1"/>
    </source>
</evidence>
<dbReference type="SUPFAM" id="SSF160379">
    <property type="entry name" value="SP0830-like"/>
    <property type="match status" value="1"/>
</dbReference>
<protein>
    <submittedName>
        <fullName evidence="1">Uncharacterized protein (DUF1697 family)</fullName>
    </submittedName>
</protein>
<keyword evidence="2" id="KW-1185">Reference proteome</keyword>
<evidence type="ECO:0000313" key="2">
    <source>
        <dbReference type="Proteomes" id="UP000523863"/>
    </source>
</evidence>
<dbReference type="EMBL" id="JACHBL010000001">
    <property type="protein sequence ID" value="MBB5599114.1"/>
    <property type="molecule type" value="Genomic_DNA"/>
</dbReference>
<dbReference type="Proteomes" id="UP000523863">
    <property type="component" value="Unassembled WGS sequence"/>
</dbReference>
<sequence>MALFRNLNLGQKGSPSSGELLDAFGGPEVATNFQTNGTVVFETTDLESTKNLVKTRLAESGYLQSFSVLTLEEMAEFAAQAPQVDPAGNVYRVMASFFDAPEEPQIALPLRSKNNLVEVRSISRNHAWSLTWKPNSSVGNVTGLLEEHLGVPVTSRTASTVGRLVKKFSDS</sequence>
<organism evidence="1 2">
    <name type="scientific">Neomicrococcus lactis</name>
    <dbReference type="NCBI Taxonomy" id="732241"/>
    <lineage>
        <taxon>Bacteria</taxon>
        <taxon>Bacillati</taxon>
        <taxon>Actinomycetota</taxon>
        <taxon>Actinomycetes</taxon>
        <taxon>Micrococcales</taxon>
        <taxon>Micrococcaceae</taxon>
        <taxon>Neomicrococcus</taxon>
    </lineage>
</organism>
<dbReference type="InterPro" id="IPR012545">
    <property type="entry name" value="DUF1697"/>
</dbReference>